<keyword evidence="7 8" id="KW-0472">Membrane</keyword>
<comment type="subcellular location">
    <subcellularLocation>
        <location evidence="1 8">Cell membrane</location>
        <topology evidence="1 8">Multi-pass membrane protein</topology>
    </subcellularLocation>
</comment>
<organism evidence="9 10">
    <name type="scientific">Flammeovirga agarivorans</name>
    <dbReference type="NCBI Taxonomy" id="2726742"/>
    <lineage>
        <taxon>Bacteria</taxon>
        <taxon>Pseudomonadati</taxon>
        <taxon>Bacteroidota</taxon>
        <taxon>Cytophagia</taxon>
        <taxon>Cytophagales</taxon>
        <taxon>Flammeovirgaceae</taxon>
        <taxon>Flammeovirga</taxon>
    </lineage>
</organism>
<evidence type="ECO:0000256" key="6">
    <source>
        <dbReference type="ARBA" id="ARBA00022989"/>
    </source>
</evidence>
<dbReference type="PROSITE" id="PS00873">
    <property type="entry name" value="NA_ALANINE_SYMP"/>
    <property type="match status" value="1"/>
</dbReference>
<dbReference type="PRINTS" id="PR00175">
    <property type="entry name" value="NAALASMPORT"/>
</dbReference>
<evidence type="ECO:0000313" key="10">
    <source>
        <dbReference type="Proteomes" id="UP000585050"/>
    </source>
</evidence>
<evidence type="ECO:0000256" key="3">
    <source>
        <dbReference type="ARBA" id="ARBA00022448"/>
    </source>
</evidence>
<keyword evidence="8" id="KW-0769">Symport</keyword>
<protein>
    <submittedName>
        <fullName evidence="9">Alanine:cation symporter family protein</fullName>
    </submittedName>
</protein>
<feature type="transmembrane region" description="Helical" evidence="8">
    <location>
        <begin position="222"/>
        <end position="242"/>
    </location>
</feature>
<name>A0A7X8XZ99_9BACT</name>
<dbReference type="EMBL" id="JABAIL010000017">
    <property type="protein sequence ID" value="NLR94969.1"/>
    <property type="molecule type" value="Genomic_DNA"/>
</dbReference>
<accession>A0A7X8XZ99</accession>
<feature type="transmembrane region" description="Helical" evidence="8">
    <location>
        <begin position="423"/>
        <end position="442"/>
    </location>
</feature>
<dbReference type="RefSeq" id="WP_168885678.1">
    <property type="nucleotide sequence ID" value="NZ_JABAIL010000017.1"/>
</dbReference>
<feature type="transmembrane region" description="Helical" evidence="8">
    <location>
        <begin position="396"/>
        <end position="417"/>
    </location>
</feature>
<feature type="transmembrane region" description="Helical" evidence="8">
    <location>
        <begin position="149"/>
        <end position="167"/>
    </location>
</feature>
<proteinExistence type="inferred from homology"/>
<sequence>MKTFEEFAAAFSALAWGTPLLLLLMGGGLFFTIYSKFLPFRYFKHAIDVLRGKFDDPEAEGDIDHYEALSGAIAATVGMGNISGVAVALVTGGPGAIFWMWVSALLGMATKFFTCTLAVMYRGHDKNGHAEGGPMYFIEEGLGKKWKPLAMFFAAAGLLGVTPMFQANQLTEVVRTVVLPESITSMASTNVINFTIGLVIMALVSIVIFGGIERIGSVAGKLVPVMVVLYTGTVLAMIGLNIEKLPSIISLIVTEAFTFKSAAGGALGAVVIIGAKRAAFSNEAGIGTAPMMHGASKTNEPVREGLVAMIGPFIDTIVVCSMTAFGILASGIYRPDMGDINGVLLTTEAFRAVFPVMGPIILSTCVLFFALTTLFSFSYYGTKCLGYLIGEERRHYFNYMYIILIVVGSVIKLEAILNLIDGAYATMAIPTMVAALLLSPKVKEAAIDYFHRMDDLEESKK</sequence>
<evidence type="ECO:0000256" key="7">
    <source>
        <dbReference type="ARBA" id="ARBA00023136"/>
    </source>
</evidence>
<dbReference type="GO" id="GO:0005886">
    <property type="term" value="C:plasma membrane"/>
    <property type="evidence" value="ECO:0007669"/>
    <property type="project" value="UniProtKB-SubCell"/>
</dbReference>
<dbReference type="NCBIfam" id="TIGR00835">
    <property type="entry name" value="agcS"/>
    <property type="match status" value="1"/>
</dbReference>
<dbReference type="InterPro" id="IPR001463">
    <property type="entry name" value="Na/Ala_symport"/>
</dbReference>
<evidence type="ECO:0000313" key="9">
    <source>
        <dbReference type="EMBL" id="NLR94969.1"/>
    </source>
</evidence>
<feature type="transmembrane region" description="Helical" evidence="8">
    <location>
        <begin position="13"/>
        <end position="34"/>
    </location>
</feature>
<feature type="transmembrane region" description="Helical" evidence="8">
    <location>
        <begin position="353"/>
        <end position="375"/>
    </location>
</feature>
<keyword evidence="3 8" id="KW-0813">Transport</keyword>
<keyword evidence="4 8" id="KW-1003">Cell membrane</keyword>
<feature type="transmembrane region" description="Helical" evidence="8">
    <location>
        <begin position="96"/>
        <end position="121"/>
    </location>
</feature>
<keyword evidence="5 8" id="KW-0812">Transmembrane</keyword>
<dbReference type="PANTHER" id="PTHR30330:SF3">
    <property type="entry name" value="TRANSCRIPTIONAL REGULATOR, LRP FAMILY"/>
    <property type="match status" value="1"/>
</dbReference>
<evidence type="ECO:0000256" key="8">
    <source>
        <dbReference type="RuleBase" id="RU363064"/>
    </source>
</evidence>
<evidence type="ECO:0000256" key="2">
    <source>
        <dbReference type="ARBA" id="ARBA00009261"/>
    </source>
</evidence>
<keyword evidence="6 8" id="KW-1133">Transmembrane helix</keyword>
<reference evidence="9 10" key="1">
    <citation type="submission" date="2020-04" db="EMBL/GenBank/DDBJ databases">
        <title>Flammeovirga sp. SR4, a novel species isolated from seawater.</title>
        <authorList>
            <person name="Wang X."/>
        </authorList>
    </citation>
    <scope>NUCLEOTIDE SEQUENCE [LARGE SCALE GENOMIC DNA]</scope>
    <source>
        <strain evidence="9 10">SR4</strain>
    </source>
</reference>
<dbReference type="Pfam" id="PF01235">
    <property type="entry name" value="Na_Ala_symp"/>
    <property type="match status" value="1"/>
</dbReference>
<feature type="transmembrane region" description="Helical" evidence="8">
    <location>
        <begin position="306"/>
        <end position="333"/>
    </location>
</feature>
<dbReference type="AlphaFoldDB" id="A0A7X8XZ99"/>
<evidence type="ECO:0000256" key="1">
    <source>
        <dbReference type="ARBA" id="ARBA00004651"/>
    </source>
</evidence>
<evidence type="ECO:0000256" key="4">
    <source>
        <dbReference type="ARBA" id="ARBA00022475"/>
    </source>
</evidence>
<dbReference type="PANTHER" id="PTHR30330">
    <property type="entry name" value="AGSS FAMILY TRANSPORTER, SODIUM-ALANINE"/>
    <property type="match status" value="1"/>
</dbReference>
<keyword evidence="10" id="KW-1185">Reference proteome</keyword>
<evidence type="ECO:0000256" key="5">
    <source>
        <dbReference type="ARBA" id="ARBA00022692"/>
    </source>
</evidence>
<dbReference type="Proteomes" id="UP000585050">
    <property type="component" value="Unassembled WGS sequence"/>
</dbReference>
<gene>
    <name evidence="9" type="ORF">HGP29_27430</name>
</gene>
<comment type="caution">
    <text evidence="9">The sequence shown here is derived from an EMBL/GenBank/DDBJ whole genome shotgun (WGS) entry which is preliminary data.</text>
</comment>
<feature type="transmembrane region" description="Helical" evidence="8">
    <location>
        <begin position="248"/>
        <end position="273"/>
    </location>
</feature>
<feature type="transmembrane region" description="Helical" evidence="8">
    <location>
        <begin position="187"/>
        <end position="210"/>
    </location>
</feature>
<dbReference type="Gene3D" id="1.20.1740.10">
    <property type="entry name" value="Amino acid/polyamine transporter I"/>
    <property type="match status" value="1"/>
</dbReference>
<comment type="similarity">
    <text evidence="2 8">Belongs to the alanine or glycine:cation symporter (AGCS) (TC 2.A.25) family.</text>
</comment>
<dbReference type="GO" id="GO:0005283">
    <property type="term" value="F:amino acid:sodium symporter activity"/>
    <property type="evidence" value="ECO:0007669"/>
    <property type="project" value="InterPro"/>
</dbReference>